<dbReference type="GO" id="GO:0070179">
    <property type="term" value="P:D-serine biosynthetic process"/>
    <property type="evidence" value="ECO:0007669"/>
    <property type="project" value="TreeGrafter"/>
</dbReference>
<accession>D7FHM2</accession>
<feature type="domain" description="Tryptophan synthase beta chain-like PALP" evidence="9">
    <location>
        <begin position="49"/>
        <end position="349"/>
    </location>
</feature>
<keyword evidence="8" id="KW-0456">Lyase</keyword>
<keyword evidence="7" id="KW-0663">Pyridoxal phosphate</keyword>
<gene>
    <name evidence="10" type="primary">SR</name>
    <name evidence="10" type="ORF">Esi_0109_0058</name>
</gene>
<sequence>MHEVQRRSRRCLSVGPEARDLGAMSNDASDGSSPAVLSLAGIREAADRISPHTQITPVLTCGALNEMSGREVFFKCELFQKTGSFKARGACNAVLLTPPECPGVVTHSSGNHAQALAWAASVRGIPAHIVMPRSCMAVKVDAVRGYGASVTLCENSKSSRESTAADIVSKLPGSSLIHSSNDARVQCGIGTIGLELVSQVKDLTGGADLDAVIVTIGGGGLISGVTTAVKALCPNARIIGAQPEKAADAFKSKQSGTLCSPAEGEALPDTIADGLRTSLGNKAWPVVRDSVDEIVTVSEDDIRVWMGVVYKRMKLVIEPSAAVGVAALMSPQVRAMPSEMRKVGVVLCGGNVDVTLLQDLLSVAGPSSD</sequence>
<dbReference type="AlphaFoldDB" id="D7FHM2"/>
<evidence type="ECO:0000256" key="8">
    <source>
        <dbReference type="ARBA" id="ARBA00023239"/>
    </source>
</evidence>
<dbReference type="InParanoid" id="D7FHM2"/>
<dbReference type="GO" id="GO:0000287">
    <property type="term" value="F:magnesium ion binding"/>
    <property type="evidence" value="ECO:0007669"/>
    <property type="project" value="TreeGrafter"/>
</dbReference>
<keyword evidence="10" id="KW-0413">Isomerase</keyword>
<keyword evidence="11" id="KW-1185">Reference proteome</keyword>
<evidence type="ECO:0000256" key="7">
    <source>
        <dbReference type="ARBA" id="ARBA00022898"/>
    </source>
</evidence>
<dbReference type="PANTHER" id="PTHR43050:SF1">
    <property type="entry name" value="SERINE RACEMASE"/>
    <property type="match status" value="1"/>
</dbReference>
<comment type="similarity">
    <text evidence="5">Belongs to the serine/threonine dehydratase family.</text>
</comment>
<reference evidence="10 11" key="1">
    <citation type="journal article" date="2010" name="Nature">
        <title>The Ectocarpus genome and the independent evolution of multicellularity in brown algae.</title>
        <authorList>
            <person name="Cock J.M."/>
            <person name="Sterck L."/>
            <person name="Rouze P."/>
            <person name="Scornet D."/>
            <person name="Allen A.E."/>
            <person name="Amoutzias G."/>
            <person name="Anthouard V."/>
            <person name="Artiguenave F."/>
            <person name="Aury J.M."/>
            <person name="Badger J.H."/>
            <person name="Beszteri B."/>
            <person name="Billiau K."/>
            <person name="Bonnet E."/>
            <person name="Bothwell J.H."/>
            <person name="Bowler C."/>
            <person name="Boyen C."/>
            <person name="Brownlee C."/>
            <person name="Carrano C.J."/>
            <person name="Charrier B."/>
            <person name="Cho G.Y."/>
            <person name="Coelho S.M."/>
            <person name="Collen J."/>
            <person name="Corre E."/>
            <person name="Da Silva C."/>
            <person name="Delage L."/>
            <person name="Delaroque N."/>
            <person name="Dittami S.M."/>
            <person name="Doulbeau S."/>
            <person name="Elias M."/>
            <person name="Farnham G."/>
            <person name="Gachon C.M."/>
            <person name="Gschloessl B."/>
            <person name="Heesch S."/>
            <person name="Jabbari K."/>
            <person name="Jubin C."/>
            <person name="Kawai H."/>
            <person name="Kimura K."/>
            <person name="Kloareg B."/>
            <person name="Kupper F.C."/>
            <person name="Lang D."/>
            <person name="Le Bail A."/>
            <person name="Leblanc C."/>
            <person name="Lerouge P."/>
            <person name="Lohr M."/>
            <person name="Lopez P.J."/>
            <person name="Martens C."/>
            <person name="Maumus F."/>
            <person name="Michel G."/>
            <person name="Miranda-Saavedra D."/>
            <person name="Morales J."/>
            <person name="Moreau H."/>
            <person name="Motomura T."/>
            <person name="Nagasato C."/>
            <person name="Napoli C.A."/>
            <person name="Nelson D.R."/>
            <person name="Nyvall-Collen P."/>
            <person name="Peters A.F."/>
            <person name="Pommier C."/>
            <person name="Potin P."/>
            <person name="Poulain J."/>
            <person name="Quesneville H."/>
            <person name="Read B."/>
            <person name="Rensing S.A."/>
            <person name="Ritter A."/>
            <person name="Rousvoal S."/>
            <person name="Samanta M."/>
            <person name="Samson G."/>
            <person name="Schroeder D.C."/>
            <person name="Segurens B."/>
            <person name="Strittmatter M."/>
            <person name="Tonon T."/>
            <person name="Tregear J.W."/>
            <person name="Valentin K."/>
            <person name="von Dassow P."/>
            <person name="Yamagishi T."/>
            <person name="Van de Peer Y."/>
            <person name="Wincker P."/>
        </authorList>
    </citation>
    <scope>NUCLEOTIDE SEQUENCE [LARGE SCALE GENOMIC DNA]</scope>
    <source>
        <strain evidence="11">Ec32 / CCAP1310/4</strain>
    </source>
</reference>
<dbReference type="GO" id="GO:0030170">
    <property type="term" value="F:pyridoxal phosphate binding"/>
    <property type="evidence" value="ECO:0007669"/>
    <property type="project" value="InterPro"/>
</dbReference>
<proteinExistence type="inferred from homology"/>
<dbReference type="GO" id="GO:0005524">
    <property type="term" value="F:ATP binding"/>
    <property type="evidence" value="ECO:0007669"/>
    <property type="project" value="TreeGrafter"/>
</dbReference>
<evidence type="ECO:0000256" key="4">
    <source>
        <dbReference type="ARBA" id="ARBA00001946"/>
    </source>
</evidence>
<dbReference type="OrthoDB" id="271064at2759"/>
<comment type="cofactor">
    <cofactor evidence="2">
        <name>pyridoxal 5'-phosphate</name>
        <dbReference type="ChEBI" id="CHEBI:597326"/>
    </cofactor>
</comment>
<evidence type="ECO:0000313" key="10">
    <source>
        <dbReference type="EMBL" id="CBJ28579.1"/>
    </source>
</evidence>
<dbReference type="Pfam" id="PF00291">
    <property type="entry name" value="PALP"/>
    <property type="match status" value="1"/>
</dbReference>
<dbReference type="Proteomes" id="UP000002630">
    <property type="component" value="Linkage Group LG25"/>
</dbReference>
<evidence type="ECO:0000256" key="2">
    <source>
        <dbReference type="ARBA" id="ARBA00001933"/>
    </source>
</evidence>
<evidence type="ECO:0000256" key="3">
    <source>
        <dbReference type="ARBA" id="ARBA00001936"/>
    </source>
</evidence>
<dbReference type="FunFam" id="3.40.50.1100:FF:000007">
    <property type="entry name" value="L-threonine dehydratase catabolic TdcB"/>
    <property type="match status" value="1"/>
</dbReference>
<keyword evidence="6" id="KW-0460">Magnesium</keyword>
<dbReference type="OMA" id="FKFRGGW"/>
<dbReference type="GO" id="GO:0018365">
    <property type="term" value="F:protein-serine epimerase activity"/>
    <property type="evidence" value="ECO:0007669"/>
    <property type="project" value="UniProtKB-EC"/>
</dbReference>
<dbReference type="Gene3D" id="3.40.50.1100">
    <property type="match status" value="2"/>
</dbReference>
<evidence type="ECO:0000259" key="9">
    <source>
        <dbReference type="Pfam" id="PF00291"/>
    </source>
</evidence>
<dbReference type="STRING" id="2880.D7FHM2"/>
<dbReference type="EC" id="5.1.1.16" evidence="10"/>
<evidence type="ECO:0000313" key="11">
    <source>
        <dbReference type="Proteomes" id="UP000002630"/>
    </source>
</evidence>
<dbReference type="GO" id="GO:0003941">
    <property type="term" value="F:L-serine ammonia-lyase activity"/>
    <property type="evidence" value="ECO:0007669"/>
    <property type="project" value="TreeGrafter"/>
</dbReference>
<comment type="cofactor">
    <cofactor evidence="1">
        <name>Ca(2+)</name>
        <dbReference type="ChEBI" id="CHEBI:29108"/>
    </cofactor>
</comment>
<dbReference type="SUPFAM" id="SSF53686">
    <property type="entry name" value="Tryptophan synthase beta subunit-like PLP-dependent enzymes"/>
    <property type="match status" value="1"/>
</dbReference>
<dbReference type="CDD" id="cd01562">
    <property type="entry name" value="Thr-dehyd"/>
    <property type="match status" value="1"/>
</dbReference>
<dbReference type="PANTHER" id="PTHR43050">
    <property type="entry name" value="SERINE / THREONINE RACEMASE FAMILY MEMBER"/>
    <property type="match status" value="1"/>
</dbReference>
<dbReference type="PROSITE" id="PS00165">
    <property type="entry name" value="DEHYDRATASE_SER_THR"/>
    <property type="match status" value="1"/>
</dbReference>
<evidence type="ECO:0000256" key="5">
    <source>
        <dbReference type="ARBA" id="ARBA00010869"/>
    </source>
</evidence>
<dbReference type="EMBL" id="FN647779">
    <property type="protein sequence ID" value="CBJ28579.1"/>
    <property type="molecule type" value="Genomic_DNA"/>
</dbReference>
<evidence type="ECO:0000256" key="1">
    <source>
        <dbReference type="ARBA" id="ARBA00001913"/>
    </source>
</evidence>
<comment type="cofactor">
    <cofactor evidence="3">
        <name>Mn(2+)</name>
        <dbReference type="ChEBI" id="CHEBI:29035"/>
    </cofactor>
</comment>
<evidence type="ECO:0000256" key="6">
    <source>
        <dbReference type="ARBA" id="ARBA00022842"/>
    </source>
</evidence>
<comment type="cofactor">
    <cofactor evidence="4">
        <name>Mg(2+)</name>
        <dbReference type="ChEBI" id="CHEBI:18420"/>
    </cofactor>
</comment>
<organism evidence="10 11">
    <name type="scientific">Ectocarpus siliculosus</name>
    <name type="common">Brown alga</name>
    <name type="synonym">Conferva siliculosa</name>
    <dbReference type="NCBI Taxonomy" id="2880"/>
    <lineage>
        <taxon>Eukaryota</taxon>
        <taxon>Sar</taxon>
        <taxon>Stramenopiles</taxon>
        <taxon>Ochrophyta</taxon>
        <taxon>PX clade</taxon>
        <taxon>Phaeophyceae</taxon>
        <taxon>Ectocarpales</taxon>
        <taxon>Ectocarpaceae</taxon>
        <taxon>Ectocarpus</taxon>
    </lineage>
</organism>
<dbReference type="InterPro" id="IPR036052">
    <property type="entry name" value="TrpB-like_PALP_sf"/>
</dbReference>
<dbReference type="InterPro" id="IPR001926">
    <property type="entry name" value="TrpB-like_PALP"/>
</dbReference>
<dbReference type="InterPro" id="IPR000634">
    <property type="entry name" value="Ser/Thr_deHydtase_PyrdxlP-BS"/>
</dbReference>
<dbReference type="eggNOG" id="KOG1251">
    <property type="taxonomic scope" value="Eukaryota"/>
</dbReference>
<protein>
    <submittedName>
        <fullName evidence="10">Serine Racemase</fullName>
        <ecNumber evidence="10">5.1.1.16</ecNumber>
    </submittedName>
</protein>
<dbReference type="EMBL" id="FN649750">
    <property type="protein sequence ID" value="CBJ28579.1"/>
    <property type="molecule type" value="Genomic_DNA"/>
</dbReference>
<dbReference type="GO" id="GO:0030378">
    <property type="term" value="F:serine racemase activity"/>
    <property type="evidence" value="ECO:0007669"/>
    <property type="project" value="TreeGrafter"/>
</dbReference>
<dbReference type="GO" id="GO:0018114">
    <property type="term" value="F:threonine racemase activity"/>
    <property type="evidence" value="ECO:0007669"/>
    <property type="project" value="TreeGrafter"/>
</dbReference>
<name>D7FHM2_ECTSI</name>